<dbReference type="EMBL" id="MU828245">
    <property type="protein sequence ID" value="KAJ7305485.1"/>
    <property type="molecule type" value="Genomic_DNA"/>
</dbReference>
<evidence type="ECO:0000256" key="1">
    <source>
        <dbReference type="ARBA" id="ARBA00022737"/>
    </source>
</evidence>
<dbReference type="InterPro" id="IPR013783">
    <property type="entry name" value="Ig-like_fold"/>
</dbReference>
<dbReference type="PROSITE" id="PS50194">
    <property type="entry name" value="FILAMIN_REPEAT"/>
    <property type="match status" value="2"/>
</dbReference>
<evidence type="ECO:0000256" key="2">
    <source>
        <dbReference type="PROSITE-ProRule" id="PRU00087"/>
    </source>
</evidence>
<sequence>CTVFDNKDSTYQVQIYPTEVGNHLVYVEWGGRPVHGSPFLVRVGQPPDPSKVRVYGPGLENGLLRSFKGEFLVETKGAGPGTLKIRIHGPRGAFRWKCTGTHLRSVLLEYDTTPLKQGAI</sequence>
<dbReference type="InterPro" id="IPR017868">
    <property type="entry name" value="Filamin/ABP280_repeat-like"/>
</dbReference>
<dbReference type="Gene3D" id="2.60.40.10">
    <property type="entry name" value="Immunoglobulins"/>
    <property type="match status" value="2"/>
</dbReference>
<accession>A0A9W9Y6R8</accession>
<dbReference type="OrthoDB" id="6018813at2759"/>
<feature type="repeat" description="Filamin" evidence="2">
    <location>
        <begin position="1"/>
        <end position="43"/>
    </location>
</feature>
<keyword evidence="1" id="KW-0677">Repeat</keyword>
<dbReference type="GO" id="GO:0030036">
    <property type="term" value="P:actin cytoskeleton organization"/>
    <property type="evidence" value="ECO:0007669"/>
    <property type="project" value="InterPro"/>
</dbReference>
<dbReference type="AlphaFoldDB" id="A0A9W9Y6R8"/>
<feature type="repeat" description="Filamin" evidence="2">
    <location>
        <begin position="44"/>
        <end position="120"/>
    </location>
</feature>
<name>A0A9W9Y6R8_9CNID</name>
<gene>
    <name evidence="3" type="ORF">OS493_040675</name>
</gene>
<evidence type="ECO:0000313" key="3">
    <source>
        <dbReference type="EMBL" id="KAJ7305485.1"/>
    </source>
</evidence>
<reference evidence="3" key="1">
    <citation type="submission" date="2023-01" db="EMBL/GenBank/DDBJ databases">
        <title>Genome assembly of the deep-sea coral Lophelia pertusa.</title>
        <authorList>
            <person name="Herrera S."/>
            <person name="Cordes E."/>
        </authorList>
    </citation>
    <scope>NUCLEOTIDE SEQUENCE</scope>
    <source>
        <strain evidence="3">USNM1676648</strain>
        <tissue evidence="3">Polyp</tissue>
    </source>
</reference>
<keyword evidence="4" id="KW-1185">Reference proteome</keyword>
<dbReference type="InterPro" id="IPR014756">
    <property type="entry name" value="Ig_E-set"/>
</dbReference>
<organism evidence="3 4">
    <name type="scientific">Desmophyllum pertusum</name>
    <dbReference type="NCBI Taxonomy" id="174260"/>
    <lineage>
        <taxon>Eukaryota</taxon>
        <taxon>Metazoa</taxon>
        <taxon>Cnidaria</taxon>
        <taxon>Anthozoa</taxon>
        <taxon>Hexacorallia</taxon>
        <taxon>Scleractinia</taxon>
        <taxon>Caryophylliina</taxon>
        <taxon>Caryophylliidae</taxon>
        <taxon>Desmophyllum</taxon>
    </lineage>
</organism>
<dbReference type="Proteomes" id="UP001163046">
    <property type="component" value="Unassembled WGS sequence"/>
</dbReference>
<proteinExistence type="predicted"/>
<comment type="caution">
    <text evidence="3">The sequence shown here is derived from an EMBL/GenBank/DDBJ whole genome shotgun (WGS) entry which is preliminary data.</text>
</comment>
<dbReference type="InterPro" id="IPR044801">
    <property type="entry name" value="Filamin"/>
</dbReference>
<dbReference type="Pfam" id="PF00630">
    <property type="entry name" value="Filamin"/>
    <property type="match status" value="2"/>
</dbReference>
<protein>
    <submittedName>
        <fullName evidence="3">Uncharacterized protein</fullName>
    </submittedName>
</protein>
<dbReference type="PANTHER" id="PTHR38537:SF8">
    <property type="entry name" value="FILAMIN-A"/>
    <property type="match status" value="1"/>
</dbReference>
<feature type="non-terminal residue" evidence="3">
    <location>
        <position position="1"/>
    </location>
</feature>
<dbReference type="SUPFAM" id="SSF81296">
    <property type="entry name" value="E set domains"/>
    <property type="match status" value="2"/>
</dbReference>
<dbReference type="GO" id="GO:0051015">
    <property type="term" value="F:actin filament binding"/>
    <property type="evidence" value="ECO:0007669"/>
    <property type="project" value="InterPro"/>
</dbReference>
<evidence type="ECO:0000313" key="4">
    <source>
        <dbReference type="Proteomes" id="UP001163046"/>
    </source>
</evidence>
<dbReference type="PANTHER" id="PTHR38537">
    <property type="entry name" value="JITTERBUG, ISOFORM N"/>
    <property type="match status" value="1"/>
</dbReference>